<name>A0ABD3M3Z7_9STRA</name>
<evidence type="ECO:0000256" key="5">
    <source>
        <dbReference type="SAM" id="MobiDB-lite"/>
    </source>
</evidence>
<dbReference type="CDD" id="cd09928">
    <property type="entry name" value="SH2_Cterm_SPT6_like"/>
    <property type="match status" value="1"/>
</dbReference>
<keyword evidence="4" id="KW-0539">Nucleus</keyword>
<dbReference type="InterPro" id="IPR012340">
    <property type="entry name" value="NA-bd_OB-fold"/>
</dbReference>
<keyword evidence="8" id="KW-1185">Reference proteome</keyword>
<organism evidence="7 8">
    <name type="scientific">Discostella pseudostelligera</name>
    <dbReference type="NCBI Taxonomy" id="259834"/>
    <lineage>
        <taxon>Eukaryota</taxon>
        <taxon>Sar</taxon>
        <taxon>Stramenopiles</taxon>
        <taxon>Ochrophyta</taxon>
        <taxon>Bacillariophyta</taxon>
        <taxon>Coscinodiscophyceae</taxon>
        <taxon>Thalassiosirophycidae</taxon>
        <taxon>Stephanodiscales</taxon>
        <taxon>Stephanodiscaceae</taxon>
        <taxon>Discostella</taxon>
    </lineage>
</organism>
<dbReference type="GO" id="GO:0005634">
    <property type="term" value="C:nucleus"/>
    <property type="evidence" value="ECO:0007669"/>
    <property type="project" value="UniProtKB-SubCell"/>
</dbReference>
<feature type="compositionally biased region" description="Acidic residues" evidence="5">
    <location>
        <begin position="260"/>
        <end position="277"/>
    </location>
</feature>
<dbReference type="EMBL" id="JALLBG020000258">
    <property type="protein sequence ID" value="KAL3757583.1"/>
    <property type="molecule type" value="Genomic_DNA"/>
</dbReference>
<dbReference type="Pfam" id="PF00575">
    <property type="entry name" value="S1"/>
    <property type="match status" value="1"/>
</dbReference>
<evidence type="ECO:0000313" key="7">
    <source>
        <dbReference type="EMBL" id="KAL3757583.1"/>
    </source>
</evidence>
<gene>
    <name evidence="7" type="ORF">ACHAWU_006762</name>
</gene>
<protein>
    <recommendedName>
        <fullName evidence="6">S1 motif domain-containing protein</fullName>
    </recommendedName>
</protein>
<dbReference type="SUPFAM" id="SSF50249">
    <property type="entry name" value="Nucleic acid-binding proteins"/>
    <property type="match status" value="1"/>
</dbReference>
<dbReference type="SUPFAM" id="SSF53098">
    <property type="entry name" value="Ribonuclease H-like"/>
    <property type="match status" value="1"/>
</dbReference>
<dbReference type="InterPro" id="IPR010994">
    <property type="entry name" value="RuvA_2-like"/>
</dbReference>
<dbReference type="InterPro" id="IPR003029">
    <property type="entry name" value="S1_domain"/>
</dbReference>
<comment type="similarity">
    <text evidence="2">Belongs to the SPT6 family.</text>
</comment>
<evidence type="ECO:0000256" key="4">
    <source>
        <dbReference type="ARBA" id="ARBA00023242"/>
    </source>
</evidence>
<dbReference type="InterPro" id="IPR023323">
    <property type="entry name" value="Tex-like_dom_sf"/>
</dbReference>
<feature type="compositionally biased region" description="Low complexity" evidence="5">
    <location>
        <begin position="71"/>
        <end position="84"/>
    </location>
</feature>
<evidence type="ECO:0000256" key="1">
    <source>
        <dbReference type="ARBA" id="ARBA00004123"/>
    </source>
</evidence>
<feature type="region of interest" description="Disordered" evidence="5">
    <location>
        <begin position="1954"/>
        <end position="2053"/>
    </location>
</feature>
<evidence type="ECO:0000259" key="6">
    <source>
        <dbReference type="PROSITE" id="PS50126"/>
    </source>
</evidence>
<keyword evidence="3" id="KW-0804">Transcription</keyword>
<feature type="compositionally biased region" description="Acidic residues" evidence="5">
    <location>
        <begin position="331"/>
        <end position="343"/>
    </location>
</feature>
<dbReference type="InterPro" id="IPR042066">
    <property type="entry name" value="Spt6_death-like"/>
</dbReference>
<feature type="compositionally biased region" description="Acidic residues" evidence="5">
    <location>
        <begin position="12"/>
        <end position="23"/>
    </location>
</feature>
<dbReference type="InterPro" id="IPR035019">
    <property type="entry name" value="Spt6_SH2_N"/>
</dbReference>
<dbReference type="InterPro" id="IPR035420">
    <property type="entry name" value="Spt6_SH2"/>
</dbReference>
<accession>A0ABD3M3Z7</accession>
<dbReference type="InterPro" id="IPR032706">
    <property type="entry name" value="Spt6_HHH"/>
</dbReference>
<dbReference type="InterPro" id="IPR023319">
    <property type="entry name" value="Tex-like_HTH_dom_sf"/>
</dbReference>
<feature type="region of interest" description="Disordered" evidence="5">
    <location>
        <begin position="316"/>
        <end position="398"/>
    </location>
</feature>
<dbReference type="InterPro" id="IPR036860">
    <property type="entry name" value="SH2_dom_sf"/>
</dbReference>
<feature type="compositionally biased region" description="Low complexity" evidence="5">
    <location>
        <begin position="246"/>
        <end position="256"/>
    </location>
</feature>
<dbReference type="Pfam" id="PF14635">
    <property type="entry name" value="HHH_7"/>
    <property type="match status" value="1"/>
</dbReference>
<feature type="compositionally biased region" description="Basic and acidic residues" evidence="5">
    <location>
        <begin position="180"/>
        <end position="202"/>
    </location>
</feature>
<dbReference type="SMART" id="SM01182">
    <property type="entry name" value="EF-1_beta_acid"/>
    <property type="match status" value="6"/>
</dbReference>
<dbReference type="SMART" id="SM00316">
    <property type="entry name" value="S1"/>
    <property type="match status" value="1"/>
</dbReference>
<dbReference type="Gene3D" id="1.10.10.650">
    <property type="entry name" value="RuvA domain 2-like"/>
    <property type="match status" value="1"/>
</dbReference>
<dbReference type="InterPro" id="IPR018940">
    <property type="entry name" value="EF-1_beta_acid_region_euk"/>
</dbReference>
<dbReference type="SUPFAM" id="SSF47781">
    <property type="entry name" value="RuvA domain 2-like"/>
    <property type="match status" value="1"/>
</dbReference>
<evidence type="ECO:0000256" key="3">
    <source>
        <dbReference type="ARBA" id="ARBA00023163"/>
    </source>
</evidence>
<dbReference type="InterPro" id="IPR037027">
    <property type="entry name" value="YqgF/RNaseH-like_dom_sf"/>
</dbReference>
<feature type="compositionally biased region" description="Basic and acidic residues" evidence="5">
    <location>
        <begin position="642"/>
        <end position="654"/>
    </location>
</feature>
<dbReference type="Proteomes" id="UP001530293">
    <property type="component" value="Unassembled WGS sequence"/>
</dbReference>
<feature type="domain" description="S1 motif" evidence="6">
    <location>
        <begin position="1623"/>
        <end position="1692"/>
    </location>
</feature>
<feature type="compositionally biased region" description="Basic residues" evidence="5">
    <location>
        <begin position="52"/>
        <end position="68"/>
    </location>
</feature>
<reference evidence="7 8" key="1">
    <citation type="submission" date="2024-10" db="EMBL/GenBank/DDBJ databases">
        <title>Updated reference genomes for cyclostephanoid diatoms.</title>
        <authorList>
            <person name="Roberts W.R."/>
            <person name="Alverson A.J."/>
        </authorList>
    </citation>
    <scope>NUCLEOTIDE SEQUENCE [LARGE SCALE GENOMIC DNA]</scope>
    <source>
        <strain evidence="7 8">AJA232-27</strain>
    </source>
</reference>
<dbReference type="PROSITE" id="PS50126">
    <property type="entry name" value="S1"/>
    <property type="match status" value="1"/>
</dbReference>
<feature type="compositionally biased region" description="Acidic residues" evidence="5">
    <location>
        <begin position="366"/>
        <end position="394"/>
    </location>
</feature>
<evidence type="ECO:0000256" key="2">
    <source>
        <dbReference type="ARBA" id="ARBA00009253"/>
    </source>
</evidence>
<dbReference type="CDD" id="cd00164">
    <property type="entry name" value="S1_like"/>
    <property type="match status" value="1"/>
</dbReference>
<dbReference type="PANTHER" id="PTHR10145:SF6">
    <property type="entry name" value="TRANSCRIPTION ELONGATION FACTOR SPT6"/>
    <property type="match status" value="1"/>
</dbReference>
<dbReference type="PANTHER" id="PTHR10145">
    <property type="entry name" value="TRANSCRIPTION ELONGATION FACTOR SPT6"/>
    <property type="match status" value="1"/>
</dbReference>
<comment type="caution">
    <text evidence="7">The sequence shown here is derived from an EMBL/GenBank/DDBJ whole genome shotgun (WGS) entry which is preliminary data.</text>
</comment>
<dbReference type="InterPro" id="IPR035018">
    <property type="entry name" value="Spt6_SH2_C"/>
</dbReference>
<feature type="compositionally biased region" description="Acidic residues" evidence="5">
    <location>
        <begin position="85"/>
        <end position="118"/>
    </location>
</feature>
<proteinExistence type="inferred from homology"/>
<feature type="compositionally biased region" description="Pro residues" evidence="5">
    <location>
        <begin position="2017"/>
        <end position="2033"/>
    </location>
</feature>
<evidence type="ECO:0000313" key="8">
    <source>
        <dbReference type="Proteomes" id="UP001530293"/>
    </source>
</evidence>
<dbReference type="Gene3D" id="1.10.10.2740">
    <property type="entry name" value="Spt6, Death-like domain"/>
    <property type="match status" value="1"/>
</dbReference>
<dbReference type="Gene3D" id="1.10.150.850">
    <property type="entry name" value="Spt6, helix-hairpin-helix domain"/>
    <property type="match status" value="1"/>
</dbReference>
<comment type="subcellular location">
    <subcellularLocation>
        <location evidence="1">Nucleus</location>
    </subcellularLocation>
</comment>
<feature type="compositionally biased region" description="Acidic residues" evidence="5">
    <location>
        <begin position="218"/>
        <end position="227"/>
    </location>
</feature>
<feature type="compositionally biased region" description="Acidic residues" evidence="5">
    <location>
        <begin position="130"/>
        <end position="145"/>
    </location>
</feature>
<dbReference type="Gene3D" id="1.10.3500.10">
    <property type="entry name" value="Tex N-terminal region-like"/>
    <property type="match status" value="1"/>
</dbReference>
<dbReference type="CDD" id="cd09918">
    <property type="entry name" value="SH2_Nterm_SPT6_like"/>
    <property type="match status" value="1"/>
</dbReference>
<feature type="compositionally biased region" description="Low complexity" evidence="5">
    <location>
        <begin position="1967"/>
        <end position="1983"/>
    </location>
</feature>
<dbReference type="Pfam" id="PF14633">
    <property type="entry name" value="SH2_2"/>
    <property type="match status" value="1"/>
</dbReference>
<feature type="region of interest" description="Disordered" evidence="5">
    <location>
        <begin position="642"/>
        <end position="681"/>
    </location>
</feature>
<dbReference type="Gene3D" id="2.40.50.140">
    <property type="entry name" value="Nucleic acid-binding proteins"/>
    <property type="match status" value="1"/>
</dbReference>
<feature type="region of interest" description="Disordered" evidence="5">
    <location>
        <begin position="1"/>
        <end position="296"/>
    </location>
</feature>
<sequence>MNDTPDFGDSSDSSDDDDEEEGLVQEKKAAVAIKKKRKTVGGSGGGGDDKVAKKKKVKGQPKKKKKRTEKTTTGGFIDDAAVESGSEEDDDDEEDEGEDDDDNDYERDGFVVDDIEEDEIRKKERSSGLEDSDDDEDDDDDEEEDGGRGRVSKKKLKRVRDLDILDEDDLALINEANNPEDDRTHAKKAEPSKAKSSKERVVKGRNVQELSKGLFTGDTDDESEEDDKNNNGGGGKNAYSRGGEGQQQQRKQQLSQPERYDEDGLDDFIEDDVDDDREYAGRSAGDDVVIGGGGAGGVSESMLQEHLDIFGTDFMDFMGGDNKDEDAAYGGEEDDLDDEYDDELERKKRRQKYRERGVGVDYGVDSGEEVEDDSDSDDDDDADLFGDDDVDDDMGDKQLAEVLKLKREKKRLAKEERRRQHKERVEAKRKAALRRAFEPVQLVENFCTERDDAIRLVDSPERYYDWLETQTTTKQQVTPKISDEITEEEEEKAFWIMRKIPSIHSEWSSFSSPYNMSTPGENAMETEEQLEKRERAVLSSIVYALRYMRAEKLEPEFIRRYRQDVVSSPAVRSNLYRIMDEDSEWERMTEARSKIENMLAAESQPTEEGEELFRLRSKLQAAAEKLQGTLEEEERIKVELEELDKAGEAGEKAEATNMEDNDDDDLFGDDDEEEDEAAKTAKASRKELLSSHLSTITALLNAQSEEVARLDTICREKESAATLGTATSEGDAMIKGFATRSKKMCKDKLWHYGDYFGYATSMIDYRQVMDMKGYLNLIKEGNDAIKDKTPLLGTKEGSTAKQQKKNRKNRSRRFDWDFYRTCVSEGLRSICYQFVLPPFRVGIKLEDTLTSKTGFSYDKTLPGEDGDDPDMEIGDPRQWVAPVIEGMSPIEFGSQLIDSGELVSLAAAREDVAWDENPDLSDPLRACRYVAAMELAHEPRIRSQLRALYRSEAVITTRPTSKGVGAIDAFHEYYGLHLIKEKPVKEHFPMDESELVKRRARLNAEEVKEFDAALKKKETDSCIQYLSLLKAERSGDITLQVHLPYLDEGKEHDTIWYKKSPNTLSRDQQDLRKFLEALERVYLPANGDTDEWNEERRKILKMALVNYLLPQFEAETRRDLREISTRIGVEAAGKNLQLMAMEGPYRPSHLLGENRFIVPTGDLPIVGVCSSNDAKDGTFLAAVDGRGELSDHVAVPGGTSITSDHIREKVITFLMQTRPSAVVVGSSGGVGSRAMARRLGEVIAEATERWNNRLIQGQDEDDEDFEARINTFRMMHPNTDDDDEFVWKCNVDTVDDNVAQLFGRSVRGKKEFPDTAVNLKVAIATARWAKDPLCELAYTWSAASDAGVFGTEMLFLNIHPLQRLLPKPMLLREYERVLCNVTAEIGVDVNGACSYDHMHGLLTFVPGLGPRKANNLKQMVARIGGVVTSRKSILAKRLLGPIVYNNAAAFLRVRATDQLQDQMLHPLDDSRCHPDVYQRNRWAVKIAVDALELGDNANPDDEFAISAIRDVMQNSREEVERLFLATKAEWEGVYGPTFNVSTWDPKVTVPAESWRDKVEELDIEAYADMIEADGSGKWLSQLTMVKWEFRLPYEDPRKPMEPPSGEKLFKLLTGESDATLRPGKEVTGTVVKNGDFGSQVKLEGDVPGFIPLRNLADDHVESAEDIVSVGTVVTALITQVKMDHMCVDLTLKKEDFRKKSSEWERPQSLPPLDDHFDKMAALKIDEEKDKERQARLEALRLTFGVTKIGGDTQAGEVISGGVTVQARSGKVTRRACAHPAFRNASHDVVDKELKQSGEAMVGDALIRPSNKSCDSLAIHWMVRPGCIKVIEVLEQDKDTDASIGNRLLIKKEVYESIDELLGRYIAPMNDRVEEVQHHRKFLDKLEDEVDEKLQELKKINPSGVFYFICWSESYPGYVSLRFIMSKTARHHTIGISPDGFVWGTKTYTSMDRLMNDFKKDPTGPGGRPTNRPAAPSNNSLSSSMQATIAKSEEVNRQSRWGARSSDAPPSRWGGTALPPPGPPPTFALPPGQPPTFSYNHPPPPSNVPQGYSH</sequence>
<dbReference type="Gene3D" id="3.30.420.140">
    <property type="entry name" value="YqgF/RNase H-like domain"/>
    <property type="match status" value="1"/>
</dbReference>
<dbReference type="InterPro" id="IPR017072">
    <property type="entry name" value="TF_Spt6"/>
</dbReference>
<dbReference type="Gene3D" id="3.30.505.10">
    <property type="entry name" value="SH2 domain"/>
    <property type="match status" value="2"/>
</dbReference>
<feature type="compositionally biased region" description="Basic and acidic residues" evidence="5">
    <location>
        <begin position="119"/>
        <end position="128"/>
    </location>
</feature>
<dbReference type="InterPro" id="IPR012337">
    <property type="entry name" value="RNaseH-like_sf"/>
</dbReference>
<feature type="region of interest" description="Disordered" evidence="5">
    <location>
        <begin position="788"/>
        <end position="808"/>
    </location>
</feature>
<dbReference type="SUPFAM" id="SSF158832">
    <property type="entry name" value="Tex N-terminal region-like"/>
    <property type="match status" value="1"/>
</dbReference>
<feature type="compositionally biased region" description="Acidic residues" evidence="5">
    <location>
        <begin position="657"/>
        <end position="676"/>
    </location>
</feature>